<dbReference type="PANTHER" id="PTHR33867">
    <property type="entry name" value="RIBOSOME MATURATION FACTOR RIMP"/>
    <property type="match status" value="1"/>
</dbReference>
<dbReference type="GO" id="GO:0006412">
    <property type="term" value="P:translation"/>
    <property type="evidence" value="ECO:0007669"/>
    <property type="project" value="TreeGrafter"/>
</dbReference>
<organism evidence="7 8">
    <name type="scientific">Deinococcus ruber</name>
    <dbReference type="NCBI Taxonomy" id="1848197"/>
    <lineage>
        <taxon>Bacteria</taxon>
        <taxon>Thermotogati</taxon>
        <taxon>Deinococcota</taxon>
        <taxon>Deinococci</taxon>
        <taxon>Deinococcales</taxon>
        <taxon>Deinococcaceae</taxon>
        <taxon>Deinococcus</taxon>
    </lineage>
</organism>
<dbReference type="Pfam" id="PF17384">
    <property type="entry name" value="DUF150_C"/>
    <property type="match status" value="1"/>
</dbReference>
<accession>A0A918F1Q4</accession>
<dbReference type="Gene3D" id="3.30.300.70">
    <property type="entry name" value="RimP-like superfamily, N-terminal"/>
    <property type="match status" value="1"/>
</dbReference>
<keyword evidence="1 3" id="KW-0963">Cytoplasm</keyword>
<reference evidence="7" key="2">
    <citation type="submission" date="2020-09" db="EMBL/GenBank/DDBJ databases">
        <authorList>
            <person name="Sun Q."/>
            <person name="Ohkuma M."/>
        </authorList>
    </citation>
    <scope>NUCLEOTIDE SEQUENCE</scope>
    <source>
        <strain evidence="7">JCM 31311</strain>
    </source>
</reference>
<dbReference type="PANTHER" id="PTHR33867:SF1">
    <property type="entry name" value="RIBOSOME MATURATION FACTOR RIMP"/>
    <property type="match status" value="1"/>
</dbReference>
<dbReference type="RefSeq" id="WP_189088502.1">
    <property type="nucleotide sequence ID" value="NZ_BMQL01000004.1"/>
</dbReference>
<dbReference type="Proteomes" id="UP000603865">
    <property type="component" value="Unassembled WGS sequence"/>
</dbReference>
<dbReference type="Pfam" id="PF02576">
    <property type="entry name" value="RimP_N"/>
    <property type="match status" value="1"/>
</dbReference>
<evidence type="ECO:0000256" key="3">
    <source>
        <dbReference type="HAMAP-Rule" id="MF_01077"/>
    </source>
</evidence>
<dbReference type="InterPro" id="IPR028998">
    <property type="entry name" value="RimP_C"/>
</dbReference>
<evidence type="ECO:0000256" key="2">
    <source>
        <dbReference type="ARBA" id="ARBA00022517"/>
    </source>
</evidence>
<dbReference type="InterPro" id="IPR035956">
    <property type="entry name" value="RimP_N_sf"/>
</dbReference>
<comment type="similarity">
    <text evidence="3">Belongs to the RimP family.</text>
</comment>
<feature type="domain" description="Ribosome maturation factor RimP C-terminal" evidence="6">
    <location>
        <begin position="106"/>
        <end position="156"/>
    </location>
</feature>
<keyword evidence="2 3" id="KW-0690">Ribosome biogenesis</keyword>
<reference evidence="7" key="1">
    <citation type="journal article" date="2014" name="Int. J. Syst. Evol. Microbiol.">
        <title>Complete genome sequence of Corynebacterium casei LMG S-19264T (=DSM 44701T), isolated from a smear-ripened cheese.</title>
        <authorList>
            <consortium name="US DOE Joint Genome Institute (JGI-PGF)"/>
            <person name="Walter F."/>
            <person name="Albersmeier A."/>
            <person name="Kalinowski J."/>
            <person name="Ruckert C."/>
        </authorList>
    </citation>
    <scope>NUCLEOTIDE SEQUENCE</scope>
    <source>
        <strain evidence="7">JCM 31311</strain>
    </source>
</reference>
<protein>
    <recommendedName>
        <fullName evidence="3">Ribosome maturation factor RimP</fullName>
    </recommendedName>
</protein>
<comment type="caution">
    <text evidence="7">The sequence shown here is derived from an EMBL/GenBank/DDBJ whole genome shotgun (WGS) entry which is preliminary data.</text>
</comment>
<dbReference type="GO" id="GO:0000028">
    <property type="term" value="P:ribosomal small subunit assembly"/>
    <property type="evidence" value="ECO:0007669"/>
    <property type="project" value="TreeGrafter"/>
</dbReference>
<keyword evidence="8" id="KW-1185">Reference proteome</keyword>
<dbReference type="HAMAP" id="MF_01077">
    <property type="entry name" value="RimP"/>
    <property type="match status" value="1"/>
</dbReference>
<dbReference type="SUPFAM" id="SSF75420">
    <property type="entry name" value="YhbC-like, N-terminal domain"/>
    <property type="match status" value="1"/>
</dbReference>
<name>A0A918F1Q4_9DEIO</name>
<feature type="region of interest" description="Disordered" evidence="4">
    <location>
        <begin position="1"/>
        <end position="23"/>
    </location>
</feature>
<dbReference type="EMBL" id="BMQL01000004">
    <property type="protein sequence ID" value="GGQ99929.1"/>
    <property type="molecule type" value="Genomic_DNA"/>
</dbReference>
<comment type="function">
    <text evidence="3">Required for maturation of 30S ribosomal subunits.</text>
</comment>
<evidence type="ECO:0000259" key="5">
    <source>
        <dbReference type="Pfam" id="PF02576"/>
    </source>
</evidence>
<evidence type="ECO:0000259" key="6">
    <source>
        <dbReference type="Pfam" id="PF17384"/>
    </source>
</evidence>
<evidence type="ECO:0000256" key="1">
    <source>
        <dbReference type="ARBA" id="ARBA00022490"/>
    </source>
</evidence>
<feature type="domain" description="Ribosome maturation factor RimP N-terminal" evidence="5">
    <location>
        <begin position="30"/>
        <end position="102"/>
    </location>
</feature>
<gene>
    <name evidence="3 7" type="primary">rimP</name>
    <name evidence="7" type="ORF">GCM10008957_10750</name>
</gene>
<sequence>MTDSSAHNPDNSSASAASPAGQSQNLQSIAAHVLTPLGFEVLEVQIQNPGRNPVVVVRIDRLDEQPVSIEDLTAASRAVGDEYDRLDPIRSEYRLELESPGAKRPLLRSRHFERMHGLKAKVRGSGHTFTAPITAVQGDDVTFDTDNGPVTLRIGDFQANLAEFPPEHR</sequence>
<dbReference type="GO" id="GO:0005829">
    <property type="term" value="C:cytosol"/>
    <property type="evidence" value="ECO:0007669"/>
    <property type="project" value="TreeGrafter"/>
</dbReference>
<evidence type="ECO:0000313" key="7">
    <source>
        <dbReference type="EMBL" id="GGQ99929.1"/>
    </source>
</evidence>
<comment type="subcellular location">
    <subcellularLocation>
        <location evidence="3">Cytoplasm</location>
    </subcellularLocation>
</comment>
<proteinExistence type="inferred from homology"/>
<dbReference type="InterPro" id="IPR003728">
    <property type="entry name" value="Ribosome_maturation_RimP"/>
</dbReference>
<feature type="compositionally biased region" description="Low complexity" evidence="4">
    <location>
        <begin position="1"/>
        <end position="20"/>
    </location>
</feature>
<evidence type="ECO:0000313" key="8">
    <source>
        <dbReference type="Proteomes" id="UP000603865"/>
    </source>
</evidence>
<evidence type="ECO:0000256" key="4">
    <source>
        <dbReference type="SAM" id="MobiDB-lite"/>
    </source>
</evidence>
<dbReference type="InterPro" id="IPR028989">
    <property type="entry name" value="RimP_N"/>
</dbReference>
<dbReference type="NCBIfam" id="NF011239">
    <property type="entry name" value="PRK14645.1"/>
    <property type="match status" value="1"/>
</dbReference>
<dbReference type="AlphaFoldDB" id="A0A918F1Q4"/>